<reference evidence="2 3" key="1">
    <citation type="submission" date="2017-03" db="EMBL/GenBank/DDBJ databases">
        <title>WGS assembly of Porphyra umbilicalis.</title>
        <authorList>
            <person name="Brawley S.H."/>
            <person name="Blouin N.A."/>
            <person name="Ficko-Blean E."/>
            <person name="Wheeler G.L."/>
            <person name="Lohr M."/>
            <person name="Goodson H.V."/>
            <person name="Jenkins J.W."/>
            <person name="Blaby-Haas C.E."/>
            <person name="Helliwell K.E."/>
            <person name="Chan C."/>
            <person name="Marriage T."/>
            <person name="Bhattacharya D."/>
            <person name="Klein A.S."/>
            <person name="Badis Y."/>
            <person name="Brodie J."/>
            <person name="Cao Y."/>
            <person name="Collen J."/>
            <person name="Dittami S.M."/>
            <person name="Gachon C.M."/>
            <person name="Green B.R."/>
            <person name="Karpowicz S."/>
            <person name="Kim J.W."/>
            <person name="Kudahl U."/>
            <person name="Lin S."/>
            <person name="Michel G."/>
            <person name="Mittag M."/>
            <person name="Olson B.J."/>
            <person name="Pangilinan J."/>
            <person name="Peng Y."/>
            <person name="Qiu H."/>
            <person name="Shu S."/>
            <person name="Singer J.T."/>
            <person name="Smith A.G."/>
            <person name="Sprecher B.N."/>
            <person name="Wagner V."/>
            <person name="Wang W."/>
            <person name="Wang Z.-Y."/>
            <person name="Yan J."/>
            <person name="Yarish C."/>
            <person name="Zoeuner-Riek S."/>
            <person name="Zhuang Y."/>
            <person name="Zou Y."/>
            <person name="Lindquist E.A."/>
            <person name="Grimwood J."/>
            <person name="Barry K."/>
            <person name="Rokhsar D.S."/>
            <person name="Schmutz J."/>
            <person name="Stiller J.W."/>
            <person name="Grossman A.R."/>
            <person name="Prochnik S.E."/>
        </authorList>
    </citation>
    <scope>NUCLEOTIDE SEQUENCE [LARGE SCALE GENOMIC DNA]</scope>
    <source>
        <strain evidence="2">4086291</strain>
    </source>
</reference>
<dbReference type="OrthoDB" id="10022113at2759"/>
<keyword evidence="3" id="KW-1185">Reference proteome</keyword>
<dbReference type="AlphaFoldDB" id="A0A1X6PBI6"/>
<dbReference type="InterPro" id="IPR028994">
    <property type="entry name" value="Integrin_alpha_N"/>
</dbReference>
<dbReference type="Gene3D" id="2.130.10.130">
    <property type="entry name" value="Integrin alpha, N-terminal"/>
    <property type="match status" value="1"/>
</dbReference>
<dbReference type="Pfam" id="PF13517">
    <property type="entry name" value="FG-GAP_3"/>
    <property type="match status" value="2"/>
</dbReference>
<dbReference type="SUPFAM" id="SSF69318">
    <property type="entry name" value="Integrin alpha N-terminal domain"/>
    <property type="match status" value="1"/>
</dbReference>
<sequence>MRREWLRSAVDSLSSSKPRTGRHLARFSTAAAVAATAATVLLSPTAATAATPTRPKFNDVTSTSGLPTFASNKYGGPVVADLDADGTYDLLLCNHVHSRTRVLWGVANSTRYTGGESLLPTREDVHGISAGDFGGGAAGSGPARKHVLVSLGGSSRSGPPWGTNPRPPRLYEMRAGRKWVDVTGPWRLTRAWARGRTAKLADLNGDGRLDVVLFNSAVLVEWDNSPRQKVFLNVGLPGGRRTFQSKTPSGVGGVNAEGVFLVDLNNDGVADAVTFSLRLGVFLGRGDGTFRNVSDAWLRSLPDGLWTGVPQWGPMTSIAALDYNADSRFDLYITVKGSRDVLLRNTGSALVDATKGAGLAPPPGPVATTAHMAVTVADLNNDGHEDLILIPYASAAIPIYLNRGDGTFERTNANGMRNNAPQGRGDGAQAYDADGDGNVDVLLSQGDRNGPIFSVFRLFRNVTPASAARRWLAVVVGRSPRGGSASGARVVVTPVGARVDRRPRLRAVGGAGDVWSLSVLDTVHVGVGAALRARVRVVWTDGTAVNRGGVPTNGRVVVP</sequence>
<proteinExistence type="predicted"/>
<dbReference type="PANTHER" id="PTHR16026:SF0">
    <property type="entry name" value="CARTILAGE ACIDIC PROTEIN 1"/>
    <property type="match status" value="1"/>
</dbReference>
<evidence type="ECO:0000313" key="2">
    <source>
        <dbReference type="EMBL" id="OSX78096.1"/>
    </source>
</evidence>
<dbReference type="InterPro" id="IPR027039">
    <property type="entry name" value="Crtac1"/>
</dbReference>
<dbReference type="EMBL" id="KV918821">
    <property type="protein sequence ID" value="OSX78096.1"/>
    <property type="molecule type" value="Genomic_DNA"/>
</dbReference>
<accession>A0A1X6PBI6</accession>
<gene>
    <name evidence="2" type="ORF">BU14_0121s0024</name>
</gene>
<dbReference type="InterPro" id="IPR013517">
    <property type="entry name" value="FG-GAP"/>
</dbReference>
<evidence type="ECO:0000256" key="1">
    <source>
        <dbReference type="ARBA" id="ARBA00022729"/>
    </source>
</evidence>
<organism evidence="2 3">
    <name type="scientific">Porphyra umbilicalis</name>
    <name type="common">Purple laver</name>
    <name type="synonym">Red alga</name>
    <dbReference type="NCBI Taxonomy" id="2786"/>
    <lineage>
        <taxon>Eukaryota</taxon>
        <taxon>Rhodophyta</taxon>
        <taxon>Bangiophyceae</taxon>
        <taxon>Bangiales</taxon>
        <taxon>Bangiaceae</taxon>
        <taxon>Porphyra</taxon>
    </lineage>
</organism>
<keyword evidence="1" id="KW-0732">Signal</keyword>
<protein>
    <recommendedName>
        <fullName evidence="4">ASPIC/UnbV domain-containing protein</fullName>
    </recommendedName>
</protein>
<dbReference type="PANTHER" id="PTHR16026">
    <property type="entry name" value="CARTILAGE ACIDIC PROTEIN 1"/>
    <property type="match status" value="1"/>
</dbReference>
<evidence type="ECO:0000313" key="3">
    <source>
        <dbReference type="Proteomes" id="UP000218209"/>
    </source>
</evidence>
<name>A0A1X6PBI6_PORUM</name>
<dbReference type="Proteomes" id="UP000218209">
    <property type="component" value="Unassembled WGS sequence"/>
</dbReference>
<evidence type="ECO:0008006" key="4">
    <source>
        <dbReference type="Google" id="ProtNLM"/>
    </source>
</evidence>